<gene>
    <name evidence="2" type="ORF">QVN81_03285</name>
    <name evidence="3" type="ORF">QVN84_03315</name>
</gene>
<evidence type="ECO:0000313" key="3">
    <source>
        <dbReference type="EMBL" id="MDN0024558.1"/>
    </source>
</evidence>
<dbReference type="Pfam" id="PF04371">
    <property type="entry name" value="PAD_porph"/>
    <property type="match status" value="1"/>
</dbReference>
<keyword evidence="1" id="KW-0378">Hydrolase</keyword>
<reference evidence="3" key="1">
    <citation type="submission" date="2023-06" db="EMBL/GenBank/DDBJ databases">
        <authorList>
            <person name="Zeman M."/>
            <person name="Kubasova T."/>
            <person name="Jahodarova E."/>
            <person name="Nykrynova M."/>
            <person name="Rychlik I."/>
        </authorList>
    </citation>
    <scope>NUCLEOTIDE SEQUENCE</scope>
    <source>
        <strain evidence="3">ET15</strain>
        <strain evidence="2">ET37</strain>
    </source>
</reference>
<dbReference type="GO" id="GO:0009446">
    <property type="term" value="P:putrescine biosynthetic process"/>
    <property type="evidence" value="ECO:0007669"/>
    <property type="project" value="InterPro"/>
</dbReference>
<comment type="caution">
    <text evidence="3">The sequence shown here is derived from an EMBL/GenBank/DDBJ whole genome shotgun (WGS) entry which is preliminary data.</text>
</comment>
<dbReference type="EMBL" id="JAUEIE010000002">
    <property type="protein sequence ID" value="MDN0022049.1"/>
    <property type="molecule type" value="Genomic_DNA"/>
</dbReference>
<name>A0AAW7JFA9_9BACT</name>
<keyword evidence="4" id="KW-1185">Reference proteome</keyword>
<accession>A0AAW7JFA9</accession>
<dbReference type="InterPro" id="IPR007466">
    <property type="entry name" value="Peptidyl-Arg-deiminase_porph"/>
</dbReference>
<dbReference type="SUPFAM" id="SSF55909">
    <property type="entry name" value="Pentein"/>
    <property type="match status" value="1"/>
</dbReference>
<dbReference type="AlphaFoldDB" id="A0AAW7JFA9"/>
<dbReference type="Proteomes" id="UP001168478">
    <property type="component" value="Unassembled WGS sequence"/>
</dbReference>
<evidence type="ECO:0000313" key="2">
    <source>
        <dbReference type="EMBL" id="MDN0022049.1"/>
    </source>
</evidence>
<dbReference type="Proteomes" id="UP001167831">
    <property type="component" value="Unassembled WGS sequence"/>
</dbReference>
<sequence length="354" mass="40393">MTDTYRQRYFLPAEWYEQSGVQLTWPHEDTDWRPYLYEITEVCLNLVRIVARHEKVLVAARDADKVRRLIESSTDEDVRGNIRVYQCENNDTWARDHSFITLVSERDGGEGSFRLLDFRFNGWGRKFPADKDNRINASLYDAGAFNGVRVDNDDFVLEGGSVESDGRGTIFTTSMCLLAPNRNQPMTREEIEQRLMSELCADRVVWLDHGSLTGDDTDGHIDTTVRTAPDDTLVYTGCDDSRDGQYEDFRKLEEQLRGLRTADGQPYRLLRLPMPDAVYYDGERLPATYANFLVINGAVIVPEYGQPEKDAEARRVIAEAFPGRETIGVNALAVVRQHGSLHCLTMQFPKGCMR</sequence>
<dbReference type="GO" id="GO:0004668">
    <property type="term" value="F:protein-arginine deiminase activity"/>
    <property type="evidence" value="ECO:0007669"/>
    <property type="project" value="InterPro"/>
</dbReference>
<dbReference type="RefSeq" id="WP_289824731.1">
    <property type="nucleotide sequence ID" value="NZ_JAUEIE010000002.1"/>
</dbReference>
<organism evidence="3 5">
    <name type="scientific">Leyella lascolaii</name>
    <dbReference type="NCBI Taxonomy" id="1776379"/>
    <lineage>
        <taxon>Bacteria</taxon>
        <taxon>Pseudomonadati</taxon>
        <taxon>Bacteroidota</taxon>
        <taxon>Bacteroidia</taxon>
        <taxon>Bacteroidales</taxon>
        <taxon>Prevotellaceae</taxon>
        <taxon>Leyella</taxon>
    </lineage>
</organism>
<dbReference type="Gene3D" id="3.75.10.10">
    <property type="entry name" value="L-arginine/glycine Amidinotransferase, Chain A"/>
    <property type="match status" value="1"/>
</dbReference>
<proteinExistence type="predicted"/>
<dbReference type="PANTHER" id="PTHR31377">
    <property type="entry name" value="AGMATINE DEIMINASE-RELATED"/>
    <property type="match status" value="1"/>
</dbReference>
<evidence type="ECO:0000256" key="1">
    <source>
        <dbReference type="ARBA" id="ARBA00022801"/>
    </source>
</evidence>
<evidence type="ECO:0000313" key="5">
    <source>
        <dbReference type="Proteomes" id="UP001168478"/>
    </source>
</evidence>
<evidence type="ECO:0000313" key="4">
    <source>
        <dbReference type="Proteomes" id="UP001167831"/>
    </source>
</evidence>
<protein>
    <submittedName>
        <fullName evidence="3">Agmatine deiminase family protein</fullName>
    </submittedName>
</protein>
<dbReference type="EMBL" id="JAUEIF010000002">
    <property type="protein sequence ID" value="MDN0024558.1"/>
    <property type="molecule type" value="Genomic_DNA"/>
</dbReference>
<reference evidence="3" key="2">
    <citation type="submission" date="2023-08" db="EMBL/GenBank/DDBJ databases">
        <title>Identification and characterization of horizontal gene transfer across gut microbiota members of farm animals based on homology search.</title>
        <authorList>
            <person name="Schwarzerova J."/>
            <person name="Nykrynova M."/>
            <person name="Jureckova K."/>
            <person name="Cejkova D."/>
            <person name="Rychlik I."/>
        </authorList>
    </citation>
    <scope>NUCLEOTIDE SEQUENCE</scope>
    <source>
        <strain evidence="3">ET15</strain>
        <strain evidence="2">ET37</strain>
    </source>
</reference>
<dbReference type="GO" id="GO:0047632">
    <property type="term" value="F:agmatine deiminase activity"/>
    <property type="evidence" value="ECO:0007669"/>
    <property type="project" value="TreeGrafter"/>
</dbReference>
<dbReference type="PANTHER" id="PTHR31377:SF0">
    <property type="entry name" value="AGMATINE DEIMINASE-RELATED"/>
    <property type="match status" value="1"/>
</dbReference>